<evidence type="ECO:0000313" key="2">
    <source>
        <dbReference type="Proteomes" id="UP001139226"/>
    </source>
</evidence>
<organism evidence="1 2">
    <name type="scientific">Christiangramia lutea</name>
    <dbReference type="NCBI Taxonomy" id="1607951"/>
    <lineage>
        <taxon>Bacteria</taxon>
        <taxon>Pseudomonadati</taxon>
        <taxon>Bacteroidota</taxon>
        <taxon>Flavobacteriia</taxon>
        <taxon>Flavobacteriales</taxon>
        <taxon>Flavobacteriaceae</taxon>
        <taxon>Christiangramia</taxon>
    </lineage>
</organism>
<dbReference type="AlphaFoldDB" id="A0A9X1V379"/>
<protein>
    <submittedName>
        <fullName evidence="1">Uncharacterized protein</fullName>
    </submittedName>
</protein>
<dbReference type="EMBL" id="JAKVTV010000002">
    <property type="protein sequence ID" value="MCH4823338.1"/>
    <property type="molecule type" value="Genomic_DNA"/>
</dbReference>
<gene>
    <name evidence="1" type="ORF">ML462_09130</name>
</gene>
<keyword evidence="2" id="KW-1185">Reference proteome</keyword>
<dbReference type="Proteomes" id="UP001139226">
    <property type="component" value="Unassembled WGS sequence"/>
</dbReference>
<dbReference type="RefSeq" id="WP_240713498.1">
    <property type="nucleotide sequence ID" value="NZ_JAKVTV010000002.1"/>
</dbReference>
<evidence type="ECO:0000313" key="1">
    <source>
        <dbReference type="EMBL" id="MCH4823338.1"/>
    </source>
</evidence>
<name>A0A9X1V379_9FLAO</name>
<accession>A0A9X1V379</accession>
<reference evidence="1" key="1">
    <citation type="submission" date="2022-03" db="EMBL/GenBank/DDBJ databases">
        <title>Gramella crocea sp. nov., isolated from activated sludge of a seafood processing plant.</title>
        <authorList>
            <person name="Zhang X."/>
        </authorList>
    </citation>
    <scope>NUCLEOTIDE SEQUENCE</scope>
    <source>
        <strain evidence="1">YJ019</strain>
    </source>
</reference>
<proteinExistence type="predicted"/>
<comment type="caution">
    <text evidence="1">The sequence shown here is derived from an EMBL/GenBank/DDBJ whole genome shotgun (WGS) entry which is preliminary data.</text>
</comment>
<sequence length="154" mass="17831">MKKLLILPILFLFVYNGFSQVSPEEVEYIQSIFGMEKRAAVKEMLSLNANSDAFWKLYDEYEVERKDLGKDRINLLEKYADNYDSMSNEDIDGLIKQSMDLSAKTDKLINKYYKKIKSETGSVPAAQFYQIEHYILSEIRAGILGEMEMIETKG</sequence>